<accession>A0ABS6BHS0</accession>
<dbReference type="Proteomes" id="UP000776276">
    <property type="component" value="Unassembled WGS sequence"/>
</dbReference>
<protein>
    <submittedName>
        <fullName evidence="1">Uncharacterized protein</fullName>
    </submittedName>
</protein>
<dbReference type="EMBL" id="JAHKRT010000002">
    <property type="protein sequence ID" value="MBU3077001.1"/>
    <property type="molecule type" value="Genomic_DNA"/>
</dbReference>
<organism evidence="1 2">
    <name type="scientific">Sphingomonas quercus</name>
    <dbReference type="NCBI Taxonomy" id="2842451"/>
    <lineage>
        <taxon>Bacteria</taxon>
        <taxon>Pseudomonadati</taxon>
        <taxon>Pseudomonadota</taxon>
        <taxon>Alphaproteobacteria</taxon>
        <taxon>Sphingomonadales</taxon>
        <taxon>Sphingomonadaceae</taxon>
        <taxon>Sphingomonas</taxon>
    </lineage>
</organism>
<dbReference type="RefSeq" id="WP_216320453.1">
    <property type="nucleotide sequence ID" value="NZ_JAHKRT010000002.1"/>
</dbReference>
<evidence type="ECO:0000313" key="1">
    <source>
        <dbReference type="EMBL" id="MBU3077001.1"/>
    </source>
</evidence>
<keyword evidence="2" id="KW-1185">Reference proteome</keyword>
<evidence type="ECO:0000313" key="2">
    <source>
        <dbReference type="Proteomes" id="UP000776276"/>
    </source>
</evidence>
<reference evidence="1 2" key="1">
    <citation type="submission" date="2021-06" db="EMBL/GenBank/DDBJ databases">
        <title>Sphingomonas sp. XMGL2, whole genome shotgun sequencing project.</title>
        <authorList>
            <person name="Zhao G."/>
            <person name="Shen L."/>
        </authorList>
    </citation>
    <scope>NUCLEOTIDE SEQUENCE [LARGE SCALE GENOMIC DNA]</scope>
    <source>
        <strain evidence="1 2">XMGL2</strain>
    </source>
</reference>
<name>A0ABS6BHS0_9SPHN</name>
<gene>
    <name evidence="1" type="ORF">KOF26_03910</name>
</gene>
<proteinExistence type="predicted"/>
<comment type="caution">
    <text evidence="1">The sequence shown here is derived from an EMBL/GenBank/DDBJ whole genome shotgun (WGS) entry which is preliminary data.</text>
</comment>
<sequence>MIDHHEARIWADHHKAYSCWAGDVLHAMGEAFRVLARIQYQRPWACTPPPCARR</sequence>